<feature type="signal peptide" evidence="2">
    <location>
        <begin position="1"/>
        <end position="21"/>
    </location>
</feature>
<protein>
    <submittedName>
        <fullName evidence="3">Uncharacterized protein</fullName>
    </submittedName>
</protein>
<evidence type="ECO:0000256" key="2">
    <source>
        <dbReference type="SAM" id="SignalP"/>
    </source>
</evidence>
<keyword evidence="1" id="KW-0812">Transmembrane</keyword>
<dbReference type="AlphaFoldDB" id="A0A199UHA5"/>
<evidence type="ECO:0000256" key="1">
    <source>
        <dbReference type="SAM" id="Phobius"/>
    </source>
</evidence>
<dbReference type="Proteomes" id="UP000092600">
    <property type="component" value="Unassembled WGS sequence"/>
</dbReference>
<evidence type="ECO:0000313" key="3">
    <source>
        <dbReference type="EMBL" id="OAY64091.1"/>
    </source>
</evidence>
<dbReference type="PANTHER" id="PTHR35465:SF1">
    <property type="entry name" value="PHOSPHATIDYLINOSITOL-GLYCAN BIOSYNTHESIS CLASS X PROTEIN"/>
    <property type="match status" value="1"/>
</dbReference>
<accession>A0A199UHA5</accession>
<name>A0A199UHA5_ANACO</name>
<comment type="caution">
    <text evidence="3">The sequence shown here is derived from an EMBL/GenBank/DDBJ whole genome shotgun (WGS) entry which is preliminary data.</text>
</comment>
<proteinExistence type="predicted"/>
<keyword evidence="2" id="KW-0732">Signal</keyword>
<keyword evidence="1" id="KW-1133">Transmembrane helix</keyword>
<gene>
    <name evidence="3" type="ORF">ACMD2_10948</name>
</gene>
<dbReference type="PANTHER" id="PTHR35465">
    <property type="entry name" value="CAVEOLIN-1 PROTEIN"/>
    <property type="match status" value="1"/>
</dbReference>
<feature type="chain" id="PRO_5008508034" evidence="2">
    <location>
        <begin position="22"/>
        <end position="220"/>
    </location>
</feature>
<evidence type="ECO:0000313" key="4">
    <source>
        <dbReference type="Proteomes" id="UP000092600"/>
    </source>
</evidence>
<feature type="transmembrane region" description="Helical" evidence="1">
    <location>
        <begin position="177"/>
        <end position="198"/>
    </location>
</feature>
<organism evidence="3 4">
    <name type="scientific">Ananas comosus</name>
    <name type="common">Pineapple</name>
    <name type="synonym">Ananas ananas</name>
    <dbReference type="NCBI Taxonomy" id="4615"/>
    <lineage>
        <taxon>Eukaryota</taxon>
        <taxon>Viridiplantae</taxon>
        <taxon>Streptophyta</taxon>
        <taxon>Embryophyta</taxon>
        <taxon>Tracheophyta</taxon>
        <taxon>Spermatophyta</taxon>
        <taxon>Magnoliopsida</taxon>
        <taxon>Liliopsida</taxon>
        <taxon>Poales</taxon>
        <taxon>Bromeliaceae</taxon>
        <taxon>Bromelioideae</taxon>
        <taxon>Ananas</taxon>
    </lineage>
</organism>
<dbReference type="EMBL" id="LSRQ01008281">
    <property type="protein sequence ID" value="OAY64091.1"/>
    <property type="molecule type" value="Genomic_DNA"/>
</dbReference>
<reference evidence="3 4" key="1">
    <citation type="journal article" date="2016" name="DNA Res.">
        <title>The draft genome of MD-2 pineapple using hybrid error correction of long reads.</title>
        <authorList>
            <person name="Redwan R.M."/>
            <person name="Saidin A."/>
            <person name="Kumar S.V."/>
        </authorList>
    </citation>
    <scope>NUCLEOTIDE SEQUENCE [LARGE SCALE GENOMIC DNA]</scope>
    <source>
        <strain evidence="4">cv. MD2</strain>
        <tissue evidence="3">Leaf</tissue>
    </source>
</reference>
<sequence>MAHGLLPSLLSLPFFFLVSLALTHSCYRVRIASYGTALFGLPVNSLFIGGSLELKELKVGNELEGESLPLNMGHRVYKVTGLKKSVWYEVKISYPASIPASFSIQLKREAPELWLNKNRRLLNTEKLIFKADSFDLVYVQVTVETAGVVAQPNSHEREVILFNIVCDELVLGIPHNAWWVGTAAILCLAFAALIPHFLPLDQWLKYKSSQSNGGELAKVS</sequence>
<keyword evidence="1" id="KW-0472">Membrane</keyword>